<dbReference type="AlphaFoldDB" id="A0A4C1VBN9"/>
<comment type="caution">
    <text evidence="3">The sequence shown here is derived from an EMBL/GenBank/DDBJ whole genome shotgun (WGS) entry which is preliminary data.</text>
</comment>
<evidence type="ECO:0000313" key="3">
    <source>
        <dbReference type="EMBL" id="GBP35702.1"/>
    </source>
</evidence>
<gene>
    <name evidence="3" type="ORF">EVAR_82636_1</name>
</gene>
<feature type="compositionally biased region" description="Polar residues" evidence="1">
    <location>
        <begin position="25"/>
        <end position="39"/>
    </location>
</feature>
<name>A0A4C1VBN9_EUMVA</name>
<dbReference type="InterPro" id="IPR021777">
    <property type="entry name" value="SANBR_BTB"/>
</dbReference>
<feature type="compositionally biased region" description="Low complexity" evidence="1">
    <location>
        <begin position="1"/>
        <end position="14"/>
    </location>
</feature>
<evidence type="ECO:0000256" key="1">
    <source>
        <dbReference type="SAM" id="MobiDB-lite"/>
    </source>
</evidence>
<reference evidence="3 4" key="1">
    <citation type="journal article" date="2019" name="Commun. Biol.">
        <title>The bagworm genome reveals a unique fibroin gene that provides high tensile strength.</title>
        <authorList>
            <person name="Kono N."/>
            <person name="Nakamura H."/>
            <person name="Ohtoshi R."/>
            <person name="Tomita M."/>
            <person name="Numata K."/>
            <person name="Arakawa K."/>
        </authorList>
    </citation>
    <scope>NUCLEOTIDE SEQUENCE [LARGE SCALE GENOMIC DNA]</scope>
</reference>
<dbReference type="PANTHER" id="PTHR20946:SF0">
    <property type="entry name" value="SANT AND BTB DOMAIN REGULATOR OF CLASS SWITCH RECOMBINATION"/>
    <property type="match status" value="1"/>
</dbReference>
<proteinExistence type="predicted"/>
<dbReference type="Pfam" id="PF11822">
    <property type="entry name" value="BTB_SANBR"/>
    <property type="match status" value="1"/>
</dbReference>
<accession>A0A4C1VBN9</accession>
<keyword evidence="4" id="KW-1185">Reference proteome</keyword>
<feature type="domain" description="SANT and BTB" evidence="2">
    <location>
        <begin position="210"/>
        <end position="298"/>
    </location>
</feature>
<protein>
    <submittedName>
        <fullName evidence="3">Uncharacterized protein KIAA1841 homolog</fullName>
    </submittedName>
</protein>
<dbReference type="Proteomes" id="UP000299102">
    <property type="component" value="Unassembled WGS sequence"/>
</dbReference>
<dbReference type="EMBL" id="BGZK01000308">
    <property type="protein sequence ID" value="GBP35702.1"/>
    <property type="molecule type" value="Genomic_DNA"/>
</dbReference>
<evidence type="ECO:0000259" key="2">
    <source>
        <dbReference type="Pfam" id="PF11822"/>
    </source>
</evidence>
<sequence length="623" mass="70074">MASSNFDNDSSSMFLQKSEKPVKSPTRSEPSSRRNSTVKTISAEHITIKDFFDFMKTAYQVYEQLEGESDDGPSINWEEITKLTIINHVIEQQERDLLYQTAYSQQKDIISKSDMAIERRNSEKDKNLVFNEGILDSILPYLVGYKKAAKTTSLYMPIIKKPPSSGGDMKKPASFGAFVNERESRDRLGRRKSSIVTAQERVNQRQEGEVEIHVCDEVKGLKKDFRCPQKLLVSKMGYFADVTAGQRLEDMDISVHCDIQIFDWLMRWVKRDSILVADWPLLEPNNVIPILVSASFLQALMFLHLSPKDMCRKSHVREQFGLKDDVVTRVEKVMLRWFGRLDRMNESRLTEEIYRFNVCGGKVRVARHALVNLATTRKWTTSIEAGNGLATLLELRLSMDGGDHAIGLNAGFAFKMDPLLQDCLTYCHAHMSEVVKTSTNLACLSDTLITRLAAMYTNTELEAVKDRKDKIQSRLYCKMILSLAEPVPETLRGHYATLATLFKCSKCNKLLGRHIADQVSCQPACMRIDQRGNVISSHCKYINYGPAHNYQCRADAVSPQLSECSYMSYGADGVVQPPRPAGAHVRAGGPAAAAGGPLPVLRGARLSVRDPHQNNGIIEFFAI</sequence>
<dbReference type="InterPro" id="IPR045902">
    <property type="entry name" value="SANBR-like"/>
</dbReference>
<evidence type="ECO:0000313" key="4">
    <source>
        <dbReference type="Proteomes" id="UP000299102"/>
    </source>
</evidence>
<organism evidence="3 4">
    <name type="scientific">Eumeta variegata</name>
    <name type="common">Bagworm moth</name>
    <name type="synonym">Eumeta japonica</name>
    <dbReference type="NCBI Taxonomy" id="151549"/>
    <lineage>
        <taxon>Eukaryota</taxon>
        <taxon>Metazoa</taxon>
        <taxon>Ecdysozoa</taxon>
        <taxon>Arthropoda</taxon>
        <taxon>Hexapoda</taxon>
        <taxon>Insecta</taxon>
        <taxon>Pterygota</taxon>
        <taxon>Neoptera</taxon>
        <taxon>Endopterygota</taxon>
        <taxon>Lepidoptera</taxon>
        <taxon>Glossata</taxon>
        <taxon>Ditrysia</taxon>
        <taxon>Tineoidea</taxon>
        <taxon>Psychidae</taxon>
        <taxon>Oiketicinae</taxon>
        <taxon>Eumeta</taxon>
    </lineage>
</organism>
<feature type="region of interest" description="Disordered" evidence="1">
    <location>
        <begin position="1"/>
        <end position="39"/>
    </location>
</feature>
<dbReference type="PANTHER" id="PTHR20946">
    <property type="entry name" value="SANT AND BTB DOMAIN REGULATOR OF CLASS SWITCH RECOMBINATION"/>
    <property type="match status" value="1"/>
</dbReference>
<dbReference type="OrthoDB" id="550012at2759"/>
<dbReference type="STRING" id="151549.A0A4C1VBN9"/>